<comment type="caution">
    <text evidence="3">The sequence shown here is derived from an EMBL/GenBank/DDBJ whole genome shotgun (WGS) entry which is preliminary data.</text>
</comment>
<feature type="compositionally biased region" description="Low complexity" evidence="1">
    <location>
        <begin position="112"/>
        <end position="132"/>
    </location>
</feature>
<evidence type="ECO:0000313" key="3">
    <source>
        <dbReference type="EMBL" id="RGI87647.1"/>
    </source>
</evidence>
<gene>
    <name evidence="3" type="ORF">DXD91_07915</name>
</gene>
<keyword evidence="2" id="KW-0472">Membrane</keyword>
<evidence type="ECO:0000256" key="2">
    <source>
        <dbReference type="SAM" id="Phobius"/>
    </source>
</evidence>
<feature type="transmembrane region" description="Helical" evidence="2">
    <location>
        <begin position="61"/>
        <end position="80"/>
    </location>
</feature>
<name>A0A374NP81_9FIRM</name>
<reference evidence="3 4" key="1">
    <citation type="submission" date="2018-08" db="EMBL/GenBank/DDBJ databases">
        <title>A genome reference for cultivated species of the human gut microbiota.</title>
        <authorList>
            <person name="Zou Y."/>
            <person name="Xue W."/>
            <person name="Luo G."/>
        </authorList>
    </citation>
    <scope>NUCLEOTIDE SEQUENCE [LARGE SCALE GENOMIC DNA]</scope>
    <source>
        <strain evidence="3 4">TM10-1AC</strain>
    </source>
</reference>
<sequence>MDKKELFRAIDACEDRFIRGAAEDIQKRKPSMIRRFFFVNSSENTEENSEKDVRKLSGLRVAAAIVICVVVLSIGVQTAARVSTVFRDWIEQTFQIGSSSGDQQGKENQYINNNGSGKNGNNKKGYNNNTSNIDSYGKNDKKNSAGKEVKNGRSNEEETGRVHRRNNKADEGQDSISQIEKVPMKDNLQIVGTNESFIYESKMDANSDEIVEKVYSIKDGKLSKLPIQSFSGSYKASTFSFQYSIIGQEIFSYNYSKNLVQVFDQINKQGEIYLSAENAKENEQILCVNLKSGECRQVVKPGDGMNMSMSPDGKYILINHSKSYWTVFDTEKETERKLEGLSGYALSNEYDFINDDHIAAVGDAFTKNNTEFYRLNYIDFQTGKVKVYPEYGDIKGCWTYRCDTKKKQLEIENLITKQKQMIPLKQAEDVHIMQVNGEYVLLGTESDDVYYLYNLQEDIYRELDIPEEIRGTLEMYIAKKEKKLLFTNEKEAYLVDLKER</sequence>
<organism evidence="3 4">
    <name type="scientific">Anaerobutyricum hallii</name>
    <dbReference type="NCBI Taxonomy" id="39488"/>
    <lineage>
        <taxon>Bacteria</taxon>
        <taxon>Bacillati</taxon>
        <taxon>Bacillota</taxon>
        <taxon>Clostridia</taxon>
        <taxon>Lachnospirales</taxon>
        <taxon>Lachnospiraceae</taxon>
        <taxon>Anaerobutyricum</taxon>
    </lineage>
</organism>
<dbReference type="SUPFAM" id="SSF82171">
    <property type="entry name" value="DPP6 N-terminal domain-like"/>
    <property type="match status" value="1"/>
</dbReference>
<dbReference type="EMBL" id="QSOE01000043">
    <property type="protein sequence ID" value="RGI87647.1"/>
    <property type="molecule type" value="Genomic_DNA"/>
</dbReference>
<feature type="compositionally biased region" description="Basic and acidic residues" evidence="1">
    <location>
        <begin position="137"/>
        <end position="171"/>
    </location>
</feature>
<dbReference type="AlphaFoldDB" id="A0A374NP81"/>
<dbReference type="RefSeq" id="WP_117982574.1">
    <property type="nucleotide sequence ID" value="NZ_QSOE01000043.1"/>
</dbReference>
<keyword evidence="2" id="KW-0812">Transmembrane</keyword>
<proteinExistence type="predicted"/>
<evidence type="ECO:0000256" key="1">
    <source>
        <dbReference type="SAM" id="MobiDB-lite"/>
    </source>
</evidence>
<protein>
    <submittedName>
        <fullName evidence="3">Uncharacterized protein</fullName>
    </submittedName>
</protein>
<evidence type="ECO:0000313" key="4">
    <source>
        <dbReference type="Proteomes" id="UP000262524"/>
    </source>
</evidence>
<feature type="region of interest" description="Disordered" evidence="1">
    <location>
        <begin position="97"/>
        <end position="178"/>
    </location>
</feature>
<keyword evidence="2" id="KW-1133">Transmembrane helix</keyword>
<accession>A0A374NP81</accession>
<feature type="compositionally biased region" description="Polar residues" evidence="1">
    <location>
        <begin position="97"/>
        <end position="111"/>
    </location>
</feature>
<dbReference type="Proteomes" id="UP000262524">
    <property type="component" value="Unassembled WGS sequence"/>
</dbReference>